<dbReference type="InterPro" id="IPR024311">
    <property type="entry name" value="Lipocalin-like"/>
</dbReference>
<dbReference type="AlphaFoldDB" id="A0A926F8C2"/>
<evidence type="ECO:0000313" key="2">
    <source>
        <dbReference type="EMBL" id="MBC8594707.1"/>
    </source>
</evidence>
<keyword evidence="3" id="KW-1185">Reference proteome</keyword>
<name>A0A926F8C2_9BACT</name>
<sequence>MKKINHFIVVISICLSTIILTACEDHKSIVGKWIQPVPGMQNVKQGFELAEGGKASSVNIATLSYERWQQQGSLLILSGRSIGSHQSLSFSDTLDIKSLTEDSLILKRGMLVLRYARETGEQEKITENIPASFVTPAKKTLTVKGELVIGSEVRSFKQEKSTDIYWIIDKTGKLYQEYDRITKGVKNGLPVHAELQVEYMGKSKEGFAANYKGIYYVYKINSIYLNDVTIIPF</sequence>
<proteinExistence type="predicted"/>
<comment type="caution">
    <text evidence="2">The sequence shown here is derived from an EMBL/GenBank/DDBJ whole genome shotgun (WGS) entry which is preliminary data.</text>
</comment>
<protein>
    <recommendedName>
        <fullName evidence="1">Lipocalin-like domain-containing protein</fullName>
    </recommendedName>
</protein>
<accession>A0A926F8C2</accession>
<evidence type="ECO:0000259" key="1">
    <source>
        <dbReference type="Pfam" id="PF12702"/>
    </source>
</evidence>
<dbReference type="PROSITE" id="PS51257">
    <property type="entry name" value="PROKAR_LIPOPROTEIN"/>
    <property type="match status" value="1"/>
</dbReference>
<dbReference type="Gene3D" id="2.40.128.280">
    <property type="match status" value="1"/>
</dbReference>
<organism evidence="2 3">
    <name type="scientific">Jilunia laotingensis</name>
    <dbReference type="NCBI Taxonomy" id="2763675"/>
    <lineage>
        <taxon>Bacteria</taxon>
        <taxon>Pseudomonadati</taxon>
        <taxon>Bacteroidota</taxon>
        <taxon>Bacteroidia</taxon>
        <taxon>Bacteroidales</taxon>
        <taxon>Bacteroidaceae</taxon>
        <taxon>Jilunia</taxon>
    </lineage>
</organism>
<evidence type="ECO:0000313" key="3">
    <source>
        <dbReference type="Proteomes" id="UP000651085"/>
    </source>
</evidence>
<feature type="domain" description="Lipocalin-like" evidence="1">
    <location>
        <begin position="26"/>
        <end position="117"/>
    </location>
</feature>
<dbReference type="RefSeq" id="WP_262435797.1">
    <property type="nucleotide sequence ID" value="NZ_JACRTF010000001.1"/>
</dbReference>
<gene>
    <name evidence="2" type="ORF">H8744_15975</name>
</gene>
<reference evidence="2" key="1">
    <citation type="submission" date="2020-08" db="EMBL/GenBank/DDBJ databases">
        <title>Genome public.</title>
        <authorList>
            <person name="Liu C."/>
            <person name="Sun Q."/>
        </authorList>
    </citation>
    <scope>NUCLEOTIDE SEQUENCE</scope>
    <source>
        <strain evidence="2">N12</strain>
    </source>
</reference>
<dbReference type="Proteomes" id="UP000651085">
    <property type="component" value="Unassembled WGS sequence"/>
</dbReference>
<dbReference type="EMBL" id="JACRTF010000001">
    <property type="protein sequence ID" value="MBC8594707.1"/>
    <property type="molecule type" value="Genomic_DNA"/>
</dbReference>
<dbReference type="Pfam" id="PF12702">
    <property type="entry name" value="Lipocalin_3"/>
    <property type="match status" value="1"/>
</dbReference>